<dbReference type="InterPro" id="IPR029056">
    <property type="entry name" value="Ribokinase-like"/>
</dbReference>
<feature type="domain" description="Carbohydrate kinase PfkB" evidence="4">
    <location>
        <begin position="10"/>
        <end position="312"/>
    </location>
</feature>
<evidence type="ECO:0000259" key="4">
    <source>
        <dbReference type="Pfam" id="PF00294"/>
    </source>
</evidence>
<evidence type="ECO:0000256" key="3">
    <source>
        <dbReference type="ARBA" id="ARBA00022777"/>
    </source>
</evidence>
<reference evidence="6" key="1">
    <citation type="submission" date="2017-03" db="EMBL/GenBank/DDBJ databases">
        <authorList>
            <person name="Lund M.B."/>
        </authorList>
    </citation>
    <scope>NUCLEOTIDE SEQUENCE [LARGE SCALE GENOMIC DNA]</scope>
</reference>
<proteinExistence type="inferred from homology"/>
<keyword evidence="3" id="KW-0418">Kinase</keyword>
<dbReference type="Pfam" id="PF00294">
    <property type="entry name" value="PfkB"/>
    <property type="match status" value="1"/>
</dbReference>
<sequence>MGVAAQQMKTDLLVLGELCVDLIIPVCREIRFGQHEQVVETTTLTMGSSSAITACGAAALGTSTVLASVRGDDTFGRYLDAELRRRGVGTTLVRVDATRPTGASTHLTRPDGDRAILTSLGSIGCTSAVDVPDAILKTFRHLHIGSYFLQRGLWPDAPGLFARARTLGLTTSLDGNFDPALSWDSGILAVLQTTDVFFGNEQEICGVARSADVRAAINTLLEVMPLGAIVVCKLGADGATATRRDGQGQRTDAAGIPETVGEIVDTVGAGDTFAAGFITARLREMSVAESLAVAVSCGSASTRGSGGVSAQPDWATAQTLAATVRVAQSRG</sequence>
<dbReference type="Gene3D" id="3.40.1190.20">
    <property type="match status" value="1"/>
</dbReference>
<dbReference type="SUPFAM" id="SSF53613">
    <property type="entry name" value="Ribokinase-like"/>
    <property type="match status" value="1"/>
</dbReference>
<evidence type="ECO:0000313" key="6">
    <source>
        <dbReference type="Proteomes" id="UP000219994"/>
    </source>
</evidence>
<dbReference type="Proteomes" id="UP000219994">
    <property type="component" value="Unassembled WGS sequence"/>
</dbReference>
<evidence type="ECO:0000256" key="1">
    <source>
        <dbReference type="ARBA" id="ARBA00010688"/>
    </source>
</evidence>
<dbReference type="InterPro" id="IPR052700">
    <property type="entry name" value="Carb_kinase_PfkB-like"/>
</dbReference>
<dbReference type="GO" id="GO:0016301">
    <property type="term" value="F:kinase activity"/>
    <property type="evidence" value="ECO:0007669"/>
    <property type="project" value="UniProtKB-KW"/>
</dbReference>
<protein>
    <recommendedName>
        <fullName evidence="4">Carbohydrate kinase PfkB domain-containing protein</fullName>
    </recommendedName>
</protein>
<dbReference type="PANTHER" id="PTHR43320">
    <property type="entry name" value="SUGAR KINASE"/>
    <property type="match status" value="1"/>
</dbReference>
<comment type="similarity">
    <text evidence="1">Belongs to the carbohydrate kinase PfkB family.</text>
</comment>
<dbReference type="AlphaFoldDB" id="A0A2A6FTL5"/>
<keyword evidence="2" id="KW-0808">Transferase</keyword>
<dbReference type="InterPro" id="IPR002173">
    <property type="entry name" value="Carboh/pur_kinase_PfkB_CS"/>
</dbReference>
<evidence type="ECO:0000256" key="2">
    <source>
        <dbReference type="ARBA" id="ARBA00022679"/>
    </source>
</evidence>
<comment type="caution">
    <text evidence="5">The sequence shown here is derived from an EMBL/GenBank/DDBJ whole genome shotgun (WGS) entry which is preliminary data.</text>
</comment>
<accession>A0A2A6FTL5</accession>
<organism evidence="5 6">
    <name type="scientific">Candidatus Lumbricidiphila eiseniae</name>
    <dbReference type="NCBI Taxonomy" id="1969409"/>
    <lineage>
        <taxon>Bacteria</taxon>
        <taxon>Bacillati</taxon>
        <taxon>Actinomycetota</taxon>
        <taxon>Actinomycetes</taxon>
        <taxon>Micrococcales</taxon>
        <taxon>Microbacteriaceae</taxon>
        <taxon>Candidatus Lumbricidiphila</taxon>
    </lineage>
</organism>
<gene>
    <name evidence="5" type="ORF">B5766_02315</name>
</gene>
<dbReference type="EMBL" id="NAEP01000023">
    <property type="protein sequence ID" value="PDQ36000.1"/>
    <property type="molecule type" value="Genomic_DNA"/>
</dbReference>
<dbReference type="PANTHER" id="PTHR43320:SF1">
    <property type="entry name" value="OS01G0105900 PROTEIN"/>
    <property type="match status" value="1"/>
</dbReference>
<evidence type="ECO:0000313" key="5">
    <source>
        <dbReference type="EMBL" id="PDQ36000.1"/>
    </source>
</evidence>
<name>A0A2A6FTL5_9MICO</name>
<dbReference type="InterPro" id="IPR011611">
    <property type="entry name" value="PfkB_dom"/>
</dbReference>
<dbReference type="PROSITE" id="PS00584">
    <property type="entry name" value="PFKB_KINASES_2"/>
    <property type="match status" value="1"/>
</dbReference>